<evidence type="ECO:0000313" key="2">
    <source>
        <dbReference type="EMBL" id="KAB5540944.1"/>
    </source>
</evidence>
<dbReference type="PANTHER" id="PTHR12412:SF2">
    <property type="entry name" value="NUCLEAR CAP-BINDING PROTEIN SUBUNIT 1"/>
    <property type="match status" value="1"/>
</dbReference>
<dbReference type="GO" id="GO:0005846">
    <property type="term" value="C:nuclear cap binding complex"/>
    <property type="evidence" value="ECO:0007669"/>
    <property type="project" value="InterPro"/>
</dbReference>
<organism evidence="2 3">
    <name type="scientific">Salix brachista</name>
    <dbReference type="NCBI Taxonomy" id="2182728"/>
    <lineage>
        <taxon>Eukaryota</taxon>
        <taxon>Viridiplantae</taxon>
        <taxon>Streptophyta</taxon>
        <taxon>Embryophyta</taxon>
        <taxon>Tracheophyta</taxon>
        <taxon>Spermatophyta</taxon>
        <taxon>Magnoliopsida</taxon>
        <taxon>eudicotyledons</taxon>
        <taxon>Gunneridae</taxon>
        <taxon>Pentapetalae</taxon>
        <taxon>rosids</taxon>
        <taxon>fabids</taxon>
        <taxon>Malpighiales</taxon>
        <taxon>Salicaceae</taxon>
        <taxon>Saliceae</taxon>
        <taxon>Salix</taxon>
    </lineage>
</organism>
<keyword evidence="3" id="KW-1185">Reference proteome</keyword>
<dbReference type="InterPro" id="IPR016024">
    <property type="entry name" value="ARM-type_fold"/>
</dbReference>
<reference evidence="3" key="1">
    <citation type="journal article" date="2019" name="Gigascience">
        <title>De novo genome assembly of the endangered Acer yangbiense, a plant species with extremely small populations endemic to Yunnan Province, China.</title>
        <authorList>
            <person name="Yang J."/>
            <person name="Wariss H.M."/>
            <person name="Tao L."/>
            <person name="Zhang R."/>
            <person name="Yun Q."/>
            <person name="Hollingsworth P."/>
            <person name="Dao Z."/>
            <person name="Luo G."/>
            <person name="Guo H."/>
            <person name="Ma Y."/>
            <person name="Sun W."/>
        </authorList>
    </citation>
    <scope>NUCLEOTIDE SEQUENCE [LARGE SCALE GENOMIC DNA]</scope>
    <source>
        <strain evidence="3">cv. br00</strain>
    </source>
</reference>
<dbReference type="SUPFAM" id="SSF48371">
    <property type="entry name" value="ARM repeat"/>
    <property type="match status" value="1"/>
</dbReference>
<proteinExistence type="predicted"/>
<name>A0A5N5LDV1_9ROSI</name>
<accession>A0A5N5LDV1</accession>
<dbReference type="Gene3D" id="1.25.40.180">
    <property type="match status" value="1"/>
</dbReference>
<dbReference type="AlphaFoldDB" id="A0A5N5LDV1"/>
<protein>
    <recommendedName>
        <fullName evidence="1">MIF4G domain-containing protein</fullName>
    </recommendedName>
</protein>
<dbReference type="InterPro" id="IPR027159">
    <property type="entry name" value="CBP80"/>
</dbReference>
<dbReference type="GO" id="GO:0000184">
    <property type="term" value="P:nuclear-transcribed mRNA catabolic process, nonsense-mediated decay"/>
    <property type="evidence" value="ECO:0007669"/>
    <property type="project" value="TreeGrafter"/>
</dbReference>
<dbReference type="Pfam" id="PF02854">
    <property type="entry name" value="MIF4G"/>
    <property type="match status" value="1"/>
</dbReference>
<gene>
    <name evidence="2" type="ORF">DKX38_013918</name>
</gene>
<dbReference type="PANTHER" id="PTHR12412">
    <property type="entry name" value="CAP BINDING PROTEIN"/>
    <property type="match status" value="1"/>
</dbReference>
<dbReference type="GO" id="GO:0003729">
    <property type="term" value="F:mRNA binding"/>
    <property type="evidence" value="ECO:0007669"/>
    <property type="project" value="TreeGrafter"/>
</dbReference>
<dbReference type="Proteomes" id="UP000326939">
    <property type="component" value="Chromosome 9"/>
</dbReference>
<evidence type="ECO:0000259" key="1">
    <source>
        <dbReference type="Pfam" id="PF02854"/>
    </source>
</evidence>
<sequence>MSSWRSLLLRIGDKCPDYGTSSDFKEHIETCFGVIRRELEHSSDDILPFLLQCAEQLPHKIPLYGTLMKLYCNTVNDLLILLVLSLASSHTYKHTQVGLLNLENEDFVKQMVETTQANFQVSIPGLNRL</sequence>
<feature type="domain" description="MIF4G" evidence="1">
    <location>
        <begin position="20"/>
        <end position="121"/>
    </location>
</feature>
<dbReference type="GO" id="GO:0006406">
    <property type="term" value="P:mRNA export from nucleus"/>
    <property type="evidence" value="ECO:0007669"/>
    <property type="project" value="InterPro"/>
</dbReference>
<evidence type="ECO:0000313" key="3">
    <source>
        <dbReference type="Proteomes" id="UP000326939"/>
    </source>
</evidence>
<dbReference type="GO" id="GO:0000339">
    <property type="term" value="F:RNA cap binding"/>
    <property type="evidence" value="ECO:0007669"/>
    <property type="project" value="InterPro"/>
</dbReference>
<dbReference type="EMBL" id="VDCV01000009">
    <property type="protein sequence ID" value="KAB5540944.1"/>
    <property type="molecule type" value="Genomic_DNA"/>
</dbReference>
<dbReference type="InterPro" id="IPR003890">
    <property type="entry name" value="MIF4G-like_typ-3"/>
</dbReference>
<comment type="caution">
    <text evidence="2">The sequence shown here is derived from an EMBL/GenBank/DDBJ whole genome shotgun (WGS) entry which is preliminary data.</text>
</comment>
<dbReference type="GO" id="GO:0005634">
    <property type="term" value="C:nucleus"/>
    <property type="evidence" value="ECO:0007669"/>
    <property type="project" value="TreeGrafter"/>
</dbReference>